<dbReference type="Proteomes" id="UP001152562">
    <property type="component" value="Unassembled WGS sequence"/>
</dbReference>
<organism evidence="2 3">
    <name type="scientific">Pieris brassicae</name>
    <name type="common">White butterfly</name>
    <name type="synonym">Large white butterfly</name>
    <dbReference type="NCBI Taxonomy" id="7116"/>
    <lineage>
        <taxon>Eukaryota</taxon>
        <taxon>Metazoa</taxon>
        <taxon>Ecdysozoa</taxon>
        <taxon>Arthropoda</taxon>
        <taxon>Hexapoda</taxon>
        <taxon>Insecta</taxon>
        <taxon>Pterygota</taxon>
        <taxon>Neoptera</taxon>
        <taxon>Endopterygota</taxon>
        <taxon>Lepidoptera</taxon>
        <taxon>Glossata</taxon>
        <taxon>Ditrysia</taxon>
        <taxon>Papilionoidea</taxon>
        <taxon>Pieridae</taxon>
        <taxon>Pierinae</taxon>
        <taxon>Pieris</taxon>
    </lineage>
</organism>
<evidence type="ECO:0000313" key="3">
    <source>
        <dbReference type="Proteomes" id="UP001152562"/>
    </source>
</evidence>
<accession>A0A9P0X6G9</accession>
<dbReference type="AlphaFoldDB" id="A0A9P0X6G9"/>
<keyword evidence="1" id="KW-0732">Signal</keyword>
<name>A0A9P0X6G9_PIEBR</name>
<reference evidence="2" key="1">
    <citation type="submission" date="2022-05" db="EMBL/GenBank/DDBJ databases">
        <authorList>
            <person name="Okamura Y."/>
        </authorList>
    </citation>
    <scope>NUCLEOTIDE SEQUENCE</scope>
</reference>
<dbReference type="EMBL" id="CALOZG010000003">
    <property type="protein sequence ID" value="CAH3999529.1"/>
    <property type="molecule type" value="Genomic_DNA"/>
</dbReference>
<evidence type="ECO:0000256" key="1">
    <source>
        <dbReference type="SAM" id="SignalP"/>
    </source>
</evidence>
<feature type="chain" id="PRO_5040363386" evidence="1">
    <location>
        <begin position="22"/>
        <end position="189"/>
    </location>
</feature>
<protein>
    <submittedName>
        <fullName evidence="2">Uncharacterized protein</fullName>
    </submittedName>
</protein>
<gene>
    <name evidence="2" type="ORF">PIBRA_LOCUS2546</name>
</gene>
<evidence type="ECO:0000313" key="2">
    <source>
        <dbReference type="EMBL" id="CAH3999529.1"/>
    </source>
</evidence>
<comment type="caution">
    <text evidence="2">The sequence shown here is derived from an EMBL/GenBank/DDBJ whole genome shotgun (WGS) entry which is preliminary data.</text>
</comment>
<keyword evidence="3" id="KW-1185">Reference proteome</keyword>
<feature type="signal peptide" evidence="1">
    <location>
        <begin position="1"/>
        <end position="21"/>
    </location>
</feature>
<sequence length="189" mass="21481">MLRWRRWRVAAALAFVLAAFGLRVPLEAQLDAHFPDATPRSLAHFLSDFTNYPRLYRHIGAWQLEREASNYTTWTYAVRYECGSRCDGVVELSAHDERAPLVHCLVLNDERCTRLPLLPLRWCVALEVRSEVTAGGARGGALLRERARLWCGVFHLLVGEACAPVALRDIHLRALRTLTSFTNIQTNKN</sequence>
<proteinExistence type="predicted"/>